<name>A0ABW5WL71_9FLAO</name>
<dbReference type="EMBL" id="JBHUOV010000001">
    <property type="protein sequence ID" value="MFD2822991.1"/>
    <property type="molecule type" value="Genomic_DNA"/>
</dbReference>
<evidence type="ECO:0000313" key="1">
    <source>
        <dbReference type="EMBL" id="MFD2822991.1"/>
    </source>
</evidence>
<reference evidence="2" key="1">
    <citation type="journal article" date="2019" name="Int. J. Syst. Evol. Microbiol.">
        <title>The Global Catalogue of Microorganisms (GCM) 10K type strain sequencing project: providing services to taxonomists for standard genome sequencing and annotation.</title>
        <authorList>
            <consortium name="The Broad Institute Genomics Platform"/>
            <consortium name="The Broad Institute Genome Sequencing Center for Infectious Disease"/>
            <person name="Wu L."/>
            <person name="Ma J."/>
        </authorList>
    </citation>
    <scope>NUCLEOTIDE SEQUENCE [LARGE SCALE GENOMIC DNA]</scope>
    <source>
        <strain evidence="2">KCTC 32141</strain>
    </source>
</reference>
<dbReference type="Proteomes" id="UP001597533">
    <property type="component" value="Unassembled WGS sequence"/>
</dbReference>
<dbReference type="RefSeq" id="WP_183486367.1">
    <property type="nucleotide sequence ID" value="NZ_JBHUOV010000001.1"/>
</dbReference>
<gene>
    <name evidence="1" type="ORF">ACFS5M_04880</name>
</gene>
<organism evidence="1 2">
    <name type="scientific">Lacinutrix iliipiscaria</name>
    <dbReference type="NCBI Taxonomy" id="1230532"/>
    <lineage>
        <taxon>Bacteria</taxon>
        <taxon>Pseudomonadati</taxon>
        <taxon>Bacteroidota</taxon>
        <taxon>Flavobacteriia</taxon>
        <taxon>Flavobacteriales</taxon>
        <taxon>Flavobacteriaceae</taxon>
        <taxon>Lacinutrix</taxon>
    </lineage>
</organism>
<protein>
    <submittedName>
        <fullName evidence="1">Uncharacterized protein</fullName>
    </submittedName>
</protein>
<proteinExistence type="predicted"/>
<sequence length="84" mass="9697">MELLITSQDLEPLPKYNEDQVNQPLGFLNSNYQQIVRHTYNKMNSGSVFGIRQRLKSKQYNSCCSIETTLKVSLFLVIFLIAIL</sequence>
<keyword evidence="2" id="KW-1185">Reference proteome</keyword>
<accession>A0ABW5WL71</accession>
<comment type="caution">
    <text evidence="1">The sequence shown here is derived from an EMBL/GenBank/DDBJ whole genome shotgun (WGS) entry which is preliminary data.</text>
</comment>
<evidence type="ECO:0000313" key="2">
    <source>
        <dbReference type="Proteomes" id="UP001597533"/>
    </source>
</evidence>